<keyword evidence="5" id="KW-0998">Cell outer membrane</keyword>
<keyword evidence="10" id="KW-1185">Reference proteome</keyword>
<keyword evidence="4" id="KW-0472">Membrane</keyword>
<organism evidence="9 10">
    <name type="scientific">Chitinophaga eiseniae</name>
    <dbReference type="NCBI Taxonomy" id="634771"/>
    <lineage>
        <taxon>Bacteria</taxon>
        <taxon>Pseudomonadati</taxon>
        <taxon>Bacteroidota</taxon>
        <taxon>Chitinophagia</taxon>
        <taxon>Chitinophagales</taxon>
        <taxon>Chitinophagaceae</taxon>
        <taxon>Chitinophaga</taxon>
    </lineage>
</organism>
<dbReference type="Pfam" id="PF07980">
    <property type="entry name" value="SusD_RagB"/>
    <property type="match status" value="1"/>
</dbReference>
<protein>
    <submittedName>
        <fullName evidence="9">RagB/SusD family nutrient uptake outer membrane protein</fullName>
    </submittedName>
</protein>
<evidence type="ECO:0000256" key="1">
    <source>
        <dbReference type="ARBA" id="ARBA00004442"/>
    </source>
</evidence>
<evidence type="ECO:0000256" key="5">
    <source>
        <dbReference type="ARBA" id="ARBA00023237"/>
    </source>
</evidence>
<evidence type="ECO:0000313" key="9">
    <source>
        <dbReference type="EMBL" id="NLR81937.1"/>
    </source>
</evidence>
<feature type="chain" id="PRO_5033036145" evidence="6">
    <location>
        <begin position="25"/>
        <end position="463"/>
    </location>
</feature>
<comment type="subcellular location">
    <subcellularLocation>
        <location evidence="1">Cell outer membrane</location>
    </subcellularLocation>
</comment>
<keyword evidence="3 6" id="KW-0732">Signal</keyword>
<dbReference type="AlphaFoldDB" id="A0A847SS94"/>
<gene>
    <name evidence="9" type="ORF">HGH91_25185</name>
</gene>
<dbReference type="GO" id="GO:0009279">
    <property type="term" value="C:cell outer membrane"/>
    <property type="evidence" value="ECO:0007669"/>
    <property type="project" value="UniProtKB-SubCell"/>
</dbReference>
<dbReference type="Pfam" id="PF14322">
    <property type="entry name" value="SusD-like_3"/>
    <property type="match status" value="1"/>
</dbReference>
<dbReference type="InterPro" id="IPR012944">
    <property type="entry name" value="SusD_RagB_dom"/>
</dbReference>
<dbReference type="Proteomes" id="UP000552864">
    <property type="component" value="Unassembled WGS sequence"/>
</dbReference>
<evidence type="ECO:0000256" key="3">
    <source>
        <dbReference type="ARBA" id="ARBA00022729"/>
    </source>
</evidence>
<feature type="domain" description="RagB/SusD" evidence="7">
    <location>
        <begin position="336"/>
        <end position="463"/>
    </location>
</feature>
<evidence type="ECO:0000259" key="8">
    <source>
        <dbReference type="Pfam" id="PF14322"/>
    </source>
</evidence>
<name>A0A847SS94_9BACT</name>
<dbReference type="EMBL" id="JABAHZ010000007">
    <property type="protein sequence ID" value="NLR81937.1"/>
    <property type="molecule type" value="Genomic_DNA"/>
</dbReference>
<comment type="caution">
    <text evidence="9">The sequence shown here is derived from an EMBL/GenBank/DDBJ whole genome shotgun (WGS) entry which is preliminary data.</text>
</comment>
<dbReference type="SUPFAM" id="SSF48452">
    <property type="entry name" value="TPR-like"/>
    <property type="match status" value="1"/>
</dbReference>
<dbReference type="InterPro" id="IPR033985">
    <property type="entry name" value="SusD-like_N"/>
</dbReference>
<evidence type="ECO:0000313" key="10">
    <source>
        <dbReference type="Proteomes" id="UP000552864"/>
    </source>
</evidence>
<dbReference type="RefSeq" id="WP_168741650.1">
    <property type="nucleotide sequence ID" value="NZ_JABAHZ010000007.1"/>
</dbReference>
<evidence type="ECO:0000256" key="2">
    <source>
        <dbReference type="ARBA" id="ARBA00006275"/>
    </source>
</evidence>
<reference evidence="9 10" key="1">
    <citation type="submission" date="2020-04" db="EMBL/GenBank/DDBJ databases">
        <authorList>
            <person name="Yin C."/>
        </authorList>
    </citation>
    <scope>NUCLEOTIDE SEQUENCE [LARGE SCALE GENOMIC DNA]</scope>
    <source>
        <strain evidence="9 10">Ak56</strain>
    </source>
</reference>
<dbReference type="InterPro" id="IPR011990">
    <property type="entry name" value="TPR-like_helical_dom_sf"/>
</dbReference>
<dbReference type="Gene3D" id="1.25.40.390">
    <property type="match status" value="1"/>
</dbReference>
<feature type="domain" description="SusD-like N-terminal" evidence="8">
    <location>
        <begin position="85"/>
        <end position="222"/>
    </location>
</feature>
<evidence type="ECO:0000256" key="6">
    <source>
        <dbReference type="SAM" id="SignalP"/>
    </source>
</evidence>
<proteinExistence type="inferred from homology"/>
<dbReference type="PROSITE" id="PS51257">
    <property type="entry name" value="PROKAR_LIPOPROTEIN"/>
    <property type="match status" value="1"/>
</dbReference>
<feature type="signal peptide" evidence="6">
    <location>
        <begin position="1"/>
        <end position="24"/>
    </location>
</feature>
<evidence type="ECO:0000259" key="7">
    <source>
        <dbReference type="Pfam" id="PF07980"/>
    </source>
</evidence>
<accession>A0A847SS94</accession>
<comment type="similarity">
    <text evidence="2">Belongs to the SusD family.</text>
</comment>
<evidence type="ECO:0000256" key="4">
    <source>
        <dbReference type="ARBA" id="ARBA00023136"/>
    </source>
</evidence>
<sequence length="463" mass="51566">MMFRHLKYIALLLPFILFSCNKQLDLQPTDSIIDPERTFRNVADLNGGLLGAYTQLTYNTIYSVSLVTDECMLPNENNLGRGIATYRWQIDPGTTTITGSFGEYYITLDRVNRVLAAINRVPAKGDDIALKEKYRGEGLALRAYCHFQLLQSYAEAYDPAAMGVPLMDTSINSFPARNTFGEVMAGIEKDLQLASTLIPADADDNTRITRTGVAAIRARVALYQKKWDDAITYATEAIDALPLATASEFPGIWKDTKSAEVIWKLKQVAGADDPVGAIYYDGDIVYYAPSFELINLFDKNNDVRYPAYILYDDTRGDGTSKYIVNKYFGPAGNPGLADIKLFRTGEMYLIRAEALAEKNKVTDGAADLNTLRTARINGYTPEAFAGKDALINAIYTERFKELAFEGQRLFDLRRRNLSVTRNPEDAINAQGKVLLKPGDKGYVFPIPDAETKANKNMKQNPGY</sequence>